<evidence type="ECO:0000313" key="2">
    <source>
        <dbReference type="EMBL" id="SJL16781.1"/>
    </source>
</evidence>
<name>A0A284S704_ARMOS</name>
<dbReference type="AlphaFoldDB" id="A0A284S704"/>
<proteinExistence type="predicted"/>
<evidence type="ECO:0000313" key="1">
    <source>
        <dbReference type="EMBL" id="SJL04197.1"/>
    </source>
</evidence>
<dbReference type="EMBL" id="FUEG01000038">
    <property type="protein sequence ID" value="SJL16781.1"/>
    <property type="molecule type" value="Genomic_DNA"/>
</dbReference>
<sequence>MVGFRIIKSKLPGKRAQKVHCIKEHDYELIVGTASAVLMCLCQLKAVTLDEVSEHLCSWGIRLSTSIVKIAPPRMSLRAAERIPYRVKGFQLGIDDYMSYEEA</sequence>
<protein>
    <submittedName>
        <fullName evidence="2">Uncharacterized protein</fullName>
    </submittedName>
</protein>
<dbReference type="Proteomes" id="UP000219338">
    <property type="component" value="Unassembled WGS sequence"/>
</dbReference>
<gene>
    <name evidence="1" type="ORF">ARMOST_07557</name>
    <name evidence="2" type="ORF">ARMOST_20310</name>
</gene>
<keyword evidence="3" id="KW-1185">Reference proteome</keyword>
<organism evidence="2 3">
    <name type="scientific">Armillaria ostoyae</name>
    <name type="common">Armillaria root rot fungus</name>
    <dbReference type="NCBI Taxonomy" id="47428"/>
    <lineage>
        <taxon>Eukaryota</taxon>
        <taxon>Fungi</taxon>
        <taxon>Dikarya</taxon>
        <taxon>Basidiomycota</taxon>
        <taxon>Agaricomycotina</taxon>
        <taxon>Agaricomycetes</taxon>
        <taxon>Agaricomycetidae</taxon>
        <taxon>Agaricales</taxon>
        <taxon>Marasmiineae</taxon>
        <taxon>Physalacriaceae</taxon>
        <taxon>Armillaria</taxon>
    </lineage>
</organism>
<accession>A0A284S704</accession>
<dbReference type="EMBL" id="FUEG01000005">
    <property type="protein sequence ID" value="SJL04197.1"/>
    <property type="molecule type" value="Genomic_DNA"/>
</dbReference>
<reference evidence="3" key="1">
    <citation type="journal article" date="2017" name="Nat. Ecol. Evol.">
        <title>Genome expansion and lineage-specific genetic innovations in the forest pathogenic fungi Armillaria.</title>
        <authorList>
            <person name="Sipos G."/>
            <person name="Prasanna A.N."/>
            <person name="Walter M.C."/>
            <person name="O'Connor E."/>
            <person name="Balint B."/>
            <person name="Krizsan K."/>
            <person name="Kiss B."/>
            <person name="Hess J."/>
            <person name="Varga T."/>
            <person name="Slot J."/>
            <person name="Riley R."/>
            <person name="Boka B."/>
            <person name="Rigling D."/>
            <person name="Barry K."/>
            <person name="Lee J."/>
            <person name="Mihaltcheva S."/>
            <person name="LaButti K."/>
            <person name="Lipzen A."/>
            <person name="Waldron R."/>
            <person name="Moloney N.M."/>
            <person name="Sperisen C."/>
            <person name="Kredics L."/>
            <person name="Vagvoelgyi C."/>
            <person name="Patrignani A."/>
            <person name="Fitzpatrick D."/>
            <person name="Nagy I."/>
            <person name="Doyle S."/>
            <person name="Anderson J.B."/>
            <person name="Grigoriev I.V."/>
            <person name="Gueldener U."/>
            <person name="Muensterkoetter M."/>
            <person name="Nagy L.G."/>
        </authorList>
    </citation>
    <scope>NUCLEOTIDE SEQUENCE [LARGE SCALE GENOMIC DNA]</scope>
    <source>
        <strain evidence="3">C18/9</strain>
    </source>
</reference>
<reference evidence="2" key="2">
    <citation type="submission" date="2017-01" db="EMBL/GenBank/DDBJ databases">
        <authorList>
            <person name="Mah S.A."/>
            <person name="Swanson W.J."/>
            <person name="Moy G.W."/>
            <person name="Vacquier V.D."/>
        </authorList>
    </citation>
    <scope>NUCLEOTIDE SEQUENCE [LARGE SCALE GENOMIC DNA]</scope>
    <source>
        <strain evidence="2">C18/9</strain>
    </source>
</reference>
<evidence type="ECO:0000313" key="3">
    <source>
        <dbReference type="Proteomes" id="UP000219338"/>
    </source>
</evidence>